<comment type="caution">
    <text evidence="2">The sequence shown here is derived from an EMBL/GenBank/DDBJ whole genome shotgun (WGS) entry which is preliminary data.</text>
</comment>
<organism evidence="2 3">
    <name type="scientific">candidate division WWE3 bacterium CG_4_10_14_0_2_um_filter_41_14</name>
    <dbReference type="NCBI Taxonomy" id="1975072"/>
    <lineage>
        <taxon>Bacteria</taxon>
        <taxon>Katanobacteria</taxon>
    </lineage>
</organism>
<feature type="transmembrane region" description="Helical" evidence="1">
    <location>
        <begin position="20"/>
        <end position="42"/>
    </location>
</feature>
<keyword evidence="1" id="KW-1133">Transmembrane helix</keyword>
<accession>A0A2M7THY8</accession>
<protein>
    <recommendedName>
        <fullName evidence="4">Cell division protein FtsL</fullName>
    </recommendedName>
</protein>
<reference evidence="3" key="1">
    <citation type="submission" date="2017-09" db="EMBL/GenBank/DDBJ databases">
        <title>Depth-based differentiation of microbial function through sediment-hosted aquifers and enrichment of novel symbionts in the deep terrestrial subsurface.</title>
        <authorList>
            <person name="Probst A.J."/>
            <person name="Ladd B."/>
            <person name="Jarett J.K."/>
            <person name="Geller-Mcgrath D.E."/>
            <person name="Sieber C.M.K."/>
            <person name="Emerson J.B."/>
            <person name="Anantharaman K."/>
            <person name="Thomas B.C."/>
            <person name="Malmstrom R."/>
            <person name="Stieglmeier M."/>
            <person name="Klingl A."/>
            <person name="Woyke T."/>
            <person name="Ryan C.M."/>
            <person name="Banfield J.F."/>
        </authorList>
    </citation>
    <scope>NUCLEOTIDE SEQUENCE [LARGE SCALE GENOMIC DNA]</scope>
</reference>
<evidence type="ECO:0000313" key="2">
    <source>
        <dbReference type="EMBL" id="PIZ45944.1"/>
    </source>
</evidence>
<dbReference type="AlphaFoldDB" id="A0A2M7THY8"/>
<sequence>MKTILNKNKQNQNVHSFKQITFVTSLTILVCALFAAQIFLAARFATTGQEISILEKQKADYQEKIEDLSYEIATISAMPVIEKRAVEELHMSSAFSHVEYISGISSGSVVAAR</sequence>
<gene>
    <name evidence="2" type="ORF">COY32_04435</name>
</gene>
<dbReference type="GO" id="GO:0051301">
    <property type="term" value="P:cell division"/>
    <property type="evidence" value="ECO:0007669"/>
    <property type="project" value="UniProtKB-KW"/>
</dbReference>
<evidence type="ECO:0008006" key="4">
    <source>
        <dbReference type="Google" id="ProtNLM"/>
    </source>
</evidence>
<evidence type="ECO:0000313" key="3">
    <source>
        <dbReference type="Proteomes" id="UP000228920"/>
    </source>
</evidence>
<proteinExistence type="predicted"/>
<evidence type="ECO:0000256" key="1">
    <source>
        <dbReference type="SAM" id="Phobius"/>
    </source>
</evidence>
<dbReference type="GO" id="GO:0005886">
    <property type="term" value="C:plasma membrane"/>
    <property type="evidence" value="ECO:0007669"/>
    <property type="project" value="UniProtKB-SubCell"/>
</dbReference>
<dbReference type="Proteomes" id="UP000228920">
    <property type="component" value="Unassembled WGS sequence"/>
</dbReference>
<keyword evidence="1" id="KW-0812">Transmembrane</keyword>
<name>A0A2M7THY8_UNCKA</name>
<keyword evidence="1" id="KW-0472">Membrane</keyword>
<dbReference type="EMBL" id="PFNL01000117">
    <property type="protein sequence ID" value="PIZ45944.1"/>
    <property type="molecule type" value="Genomic_DNA"/>
</dbReference>